<evidence type="ECO:0000256" key="5">
    <source>
        <dbReference type="SAM" id="SignalP"/>
    </source>
</evidence>
<accession>A0A919LHF0</accession>
<dbReference type="OrthoDB" id="4498590at2"/>
<keyword evidence="3" id="KW-0378">Hydrolase</keyword>
<dbReference type="InterPro" id="IPR029058">
    <property type="entry name" value="AB_hydrolase_fold"/>
</dbReference>
<evidence type="ECO:0000256" key="1">
    <source>
        <dbReference type="ARBA" id="ARBA00010088"/>
    </source>
</evidence>
<dbReference type="Pfam" id="PF08386">
    <property type="entry name" value="Abhydrolase_4"/>
    <property type="match status" value="1"/>
</dbReference>
<gene>
    <name evidence="8" type="ORF">Sxan_54610</name>
</gene>
<evidence type="ECO:0000313" key="9">
    <source>
        <dbReference type="Proteomes" id="UP000600026"/>
    </source>
</evidence>
<evidence type="ECO:0000256" key="4">
    <source>
        <dbReference type="SAM" id="MobiDB-lite"/>
    </source>
</evidence>
<reference evidence="8" key="1">
    <citation type="submission" date="2020-09" db="EMBL/GenBank/DDBJ databases">
        <title>Whole genome shotgun sequence of Streptomyces xanthophaeus NBRC 12829.</title>
        <authorList>
            <person name="Komaki H."/>
            <person name="Tamura T."/>
        </authorList>
    </citation>
    <scope>NUCLEOTIDE SEQUENCE</scope>
    <source>
        <strain evidence="8">NBRC 12829</strain>
    </source>
</reference>
<evidence type="ECO:0000256" key="3">
    <source>
        <dbReference type="ARBA" id="ARBA00022801"/>
    </source>
</evidence>
<dbReference type="SUPFAM" id="SSF53474">
    <property type="entry name" value="alpha/beta-Hydrolases"/>
    <property type="match status" value="1"/>
</dbReference>
<dbReference type="RefSeq" id="WP_031147542.1">
    <property type="nucleotide sequence ID" value="NZ_BNEE01000006.1"/>
</dbReference>
<keyword evidence="9" id="KW-1185">Reference proteome</keyword>
<evidence type="ECO:0000313" key="8">
    <source>
        <dbReference type="EMBL" id="GHI88097.1"/>
    </source>
</evidence>
<dbReference type="AlphaFoldDB" id="A0A919LHF0"/>
<comment type="similarity">
    <text evidence="1">Belongs to the peptidase S33 family.</text>
</comment>
<dbReference type="InterPro" id="IPR051601">
    <property type="entry name" value="Serine_prot/Carboxylest_S33"/>
</dbReference>
<feature type="compositionally biased region" description="Acidic residues" evidence="4">
    <location>
        <begin position="363"/>
        <end position="372"/>
    </location>
</feature>
<dbReference type="PANTHER" id="PTHR43248:SF29">
    <property type="entry name" value="TRIPEPTIDYL AMINOPEPTIDASE"/>
    <property type="match status" value="1"/>
</dbReference>
<sequence length="532" mass="55879">MHRSRPRSRRRSRSLAGSRLRSAAVACVLVLAPLAAAPQQTPDRAGSDPLERFHGQRLRWGDCPEERVPAGMRCATVRVPLDYAAPAKGTVGVALARIPATGPGKRLGSLLLNYGGPGGAGTAALAADPGLLADLGERYDLVAFDPRGVGRSEPVSCGGSQQTEEGAAGDAAAQLAALRAVVRRCELASGPVLPYIGTVNVSRDMDVMRQVLGDRKLNYLGFSYGTRLGAVYAAQFPHRTGRMVLDGVDTLTEPLTEQALVSARGQQRALDRFLAWCAHRPDCVYGTNTRTAKEEVAALVARLDRQPLVGHDGSYVTGQDAVASIAAALYSPQMWPSLAEALKGAEESRDPVGLLQLGGPTDPPDEDEDGDGGGDGGGGGPATPADNGEAALAAVNCADDPDRSSDKAPAAAIEKELALLREEFLKASEVFGPFQLRTVLSCYGRPAGTDFIRRIDHPGAPRMLLVGTRGDPATPYEWTEETAARLGSAVVVDHKGDGHTGYASSACVRGYADRFLIDGKLPSGTRSCPAEE</sequence>
<feature type="domain" description="Peptidase S33 tripeptidyl aminopeptidase-like C-terminal" evidence="7">
    <location>
        <begin position="429"/>
        <end position="528"/>
    </location>
</feature>
<evidence type="ECO:0000259" key="7">
    <source>
        <dbReference type="Pfam" id="PF08386"/>
    </source>
</evidence>
<feature type="signal peptide" evidence="5">
    <location>
        <begin position="1"/>
        <end position="37"/>
    </location>
</feature>
<keyword evidence="2 5" id="KW-0732">Signal</keyword>
<dbReference type="EMBL" id="BNEE01000006">
    <property type="protein sequence ID" value="GHI88097.1"/>
    <property type="molecule type" value="Genomic_DNA"/>
</dbReference>
<dbReference type="Pfam" id="PF00561">
    <property type="entry name" value="Abhydrolase_1"/>
    <property type="match status" value="1"/>
</dbReference>
<evidence type="ECO:0000259" key="6">
    <source>
        <dbReference type="Pfam" id="PF00561"/>
    </source>
</evidence>
<evidence type="ECO:0000256" key="2">
    <source>
        <dbReference type="ARBA" id="ARBA00022729"/>
    </source>
</evidence>
<dbReference type="GO" id="GO:0008233">
    <property type="term" value="F:peptidase activity"/>
    <property type="evidence" value="ECO:0007669"/>
    <property type="project" value="UniProtKB-KW"/>
</dbReference>
<dbReference type="Gene3D" id="3.40.50.1820">
    <property type="entry name" value="alpha/beta hydrolase"/>
    <property type="match status" value="1"/>
</dbReference>
<dbReference type="Proteomes" id="UP000600026">
    <property type="component" value="Unassembled WGS sequence"/>
</dbReference>
<proteinExistence type="inferred from homology"/>
<name>A0A919LHF0_9ACTN</name>
<dbReference type="PANTHER" id="PTHR43248">
    <property type="entry name" value="2-SUCCINYL-6-HYDROXY-2,4-CYCLOHEXADIENE-1-CARBOXYLATE SYNTHASE"/>
    <property type="match status" value="1"/>
</dbReference>
<dbReference type="InterPro" id="IPR000073">
    <property type="entry name" value="AB_hydrolase_1"/>
</dbReference>
<feature type="chain" id="PRO_5039664247" evidence="5">
    <location>
        <begin position="38"/>
        <end position="532"/>
    </location>
</feature>
<dbReference type="GO" id="GO:0006508">
    <property type="term" value="P:proteolysis"/>
    <property type="evidence" value="ECO:0007669"/>
    <property type="project" value="UniProtKB-KW"/>
</dbReference>
<comment type="caution">
    <text evidence="8">The sequence shown here is derived from an EMBL/GenBank/DDBJ whole genome shotgun (WGS) entry which is preliminary data.</text>
</comment>
<feature type="region of interest" description="Disordered" evidence="4">
    <location>
        <begin position="351"/>
        <end position="387"/>
    </location>
</feature>
<dbReference type="InterPro" id="IPR013595">
    <property type="entry name" value="Pept_S33_TAP-like_C"/>
</dbReference>
<feature type="domain" description="AB hydrolase-1" evidence="6">
    <location>
        <begin position="110"/>
        <end position="300"/>
    </location>
</feature>
<organism evidence="8 9">
    <name type="scientific">Streptomyces xanthophaeus</name>
    <dbReference type="NCBI Taxonomy" id="67385"/>
    <lineage>
        <taxon>Bacteria</taxon>
        <taxon>Bacillati</taxon>
        <taxon>Actinomycetota</taxon>
        <taxon>Actinomycetes</taxon>
        <taxon>Kitasatosporales</taxon>
        <taxon>Streptomycetaceae</taxon>
        <taxon>Streptomyces</taxon>
    </lineage>
</organism>
<protein>
    <submittedName>
        <fullName evidence="8">Protease</fullName>
    </submittedName>
</protein>
<keyword evidence="8" id="KW-0645">Protease</keyword>